<feature type="domain" description="Protein kinase" evidence="15">
    <location>
        <begin position="153"/>
        <end position="419"/>
    </location>
</feature>
<dbReference type="PROSITE" id="PS50011">
    <property type="entry name" value="PROTEIN_KINASE_DOM"/>
    <property type="match status" value="1"/>
</dbReference>
<dbReference type="EnsemblPlants" id="KQL16903">
    <property type="protein sequence ID" value="KQL16903"/>
    <property type="gene ID" value="SETIT_025125mg"/>
</dbReference>
<feature type="compositionally biased region" description="Basic residues" evidence="14">
    <location>
        <begin position="121"/>
        <end position="130"/>
    </location>
</feature>
<comment type="similarity">
    <text evidence="10">Belongs to the protein kinase superfamily. Ser/Thr protein kinase family. CDPK subfamily.</text>
</comment>
<dbReference type="SMART" id="SM00054">
    <property type="entry name" value="EFh"/>
    <property type="match status" value="4"/>
</dbReference>
<evidence type="ECO:0000256" key="1">
    <source>
        <dbReference type="ARBA" id="ARBA00012513"/>
    </source>
</evidence>
<evidence type="ECO:0000256" key="8">
    <source>
        <dbReference type="ARBA" id="ARBA00022837"/>
    </source>
</evidence>
<dbReference type="HOGENOM" id="CLU_000288_37_1_1"/>
<dbReference type="PROSITE" id="PS00108">
    <property type="entry name" value="PROTEIN_KINASE_ST"/>
    <property type="match status" value="1"/>
</dbReference>
<dbReference type="InterPro" id="IPR011992">
    <property type="entry name" value="EF-hand-dom_pair"/>
</dbReference>
<protein>
    <recommendedName>
        <fullName evidence="1">non-specific serine/threonine protein kinase</fullName>
        <ecNumber evidence="1">2.7.11.1</ecNumber>
    </recommendedName>
</protein>
<reference evidence="18" key="1">
    <citation type="journal article" date="2012" name="Nat. Biotechnol.">
        <title>Reference genome sequence of the model plant Setaria.</title>
        <authorList>
            <person name="Bennetzen J.L."/>
            <person name="Schmutz J."/>
            <person name="Wang H."/>
            <person name="Percifield R."/>
            <person name="Hawkins J."/>
            <person name="Pontaroli A.C."/>
            <person name="Estep M."/>
            <person name="Feng L."/>
            <person name="Vaughn J.N."/>
            <person name="Grimwood J."/>
            <person name="Jenkins J."/>
            <person name="Barry K."/>
            <person name="Lindquist E."/>
            <person name="Hellsten U."/>
            <person name="Deshpande S."/>
            <person name="Wang X."/>
            <person name="Wu X."/>
            <person name="Mitros T."/>
            <person name="Triplett J."/>
            <person name="Yang X."/>
            <person name="Ye C.Y."/>
            <person name="Mauro-Herrera M."/>
            <person name="Wang L."/>
            <person name="Li P."/>
            <person name="Sharma M."/>
            <person name="Sharma R."/>
            <person name="Ronald P.C."/>
            <person name="Panaud O."/>
            <person name="Kellogg E.A."/>
            <person name="Brutnell T.P."/>
            <person name="Doust A.N."/>
            <person name="Tuskan G.A."/>
            <person name="Rokhsar D."/>
            <person name="Devos K.M."/>
        </authorList>
    </citation>
    <scope>NUCLEOTIDE SEQUENCE [LARGE SCALE GENOMIC DNA]</scope>
    <source>
        <strain evidence="18">cv. Yugu1</strain>
    </source>
</reference>
<evidence type="ECO:0000256" key="6">
    <source>
        <dbReference type="ARBA" id="ARBA00022741"/>
    </source>
</evidence>
<name>K3ZEX7_SETIT</name>
<dbReference type="SUPFAM" id="SSF47473">
    <property type="entry name" value="EF-hand"/>
    <property type="match status" value="1"/>
</dbReference>
<dbReference type="EC" id="2.7.11.1" evidence="1"/>
<dbReference type="eggNOG" id="KOG0032">
    <property type="taxonomic scope" value="Eukaryota"/>
</dbReference>
<dbReference type="InterPro" id="IPR018247">
    <property type="entry name" value="EF_Hand_1_Ca_BS"/>
</dbReference>
<keyword evidence="18" id="KW-1185">Reference proteome</keyword>
<dbReference type="Proteomes" id="UP000004995">
    <property type="component" value="Unassembled WGS sequence"/>
</dbReference>
<dbReference type="FunFam" id="1.10.510.10:FF:001294">
    <property type="entry name" value="CDPK-related kinase 3"/>
    <property type="match status" value="1"/>
</dbReference>
<dbReference type="GO" id="GO:0005509">
    <property type="term" value="F:calcium ion binding"/>
    <property type="evidence" value="ECO:0007669"/>
    <property type="project" value="InterPro"/>
</dbReference>
<dbReference type="InterPro" id="IPR008271">
    <property type="entry name" value="Ser/Thr_kinase_AS"/>
</dbReference>
<feature type="region of interest" description="Disordered" evidence="14">
    <location>
        <begin position="20"/>
        <end position="130"/>
    </location>
</feature>
<dbReference type="GO" id="GO:0005634">
    <property type="term" value="C:nucleus"/>
    <property type="evidence" value="ECO:0000318"/>
    <property type="project" value="GO_Central"/>
</dbReference>
<dbReference type="FunFam" id="1.10.238.10:FF:000015">
    <property type="entry name" value="Calcium-dependent protein kinase 1"/>
    <property type="match status" value="1"/>
</dbReference>
<dbReference type="PANTHER" id="PTHR24349">
    <property type="entry name" value="SERINE/THREONINE-PROTEIN KINASE"/>
    <property type="match status" value="1"/>
</dbReference>
<dbReference type="Gramene" id="KQL16903">
    <property type="protein sequence ID" value="KQL16903"/>
    <property type="gene ID" value="SETIT_025125mg"/>
</dbReference>
<dbReference type="OMA" id="VCIGPRR"/>
<dbReference type="Gene3D" id="1.10.510.10">
    <property type="entry name" value="Transferase(Phosphotransferase) domain 1"/>
    <property type="match status" value="1"/>
</dbReference>
<evidence type="ECO:0000256" key="9">
    <source>
        <dbReference type="ARBA" id="ARBA00022840"/>
    </source>
</evidence>
<feature type="domain" description="EF-hand" evidence="16">
    <location>
        <begin position="462"/>
        <end position="497"/>
    </location>
</feature>
<evidence type="ECO:0000259" key="16">
    <source>
        <dbReference type="PROSITE" id="PS50222"/>
    </source>
</evidence>
<dbReference type="AlphaFoldDB" id="K3ZEX7"/>
<reference evidence="17" key="2">
    <citation type="submission" date="2018-08" db="UniProtKB">
        <authorList>
            <consortium name="EnsemblPlants"/>
        </authorList>
    </citation>
    <scope>IDENTIFICATION</scope>
    <source>
        <strain evidence="17">Yugu1</strain>
    </source>
</reference>
<dbReference type="InterPro" id="IPR050205">
    <property type="entry name" value="CDPK_Ser/Thr_kinases"/>
</dbReference>
<dbReference type="EMBL" id="AGNK02002086">
    <property type="status" value="NOT_ANNOTATED_CDS"/>
    <property type="molecule type" value="Genomic_DNA"/>
</dbReference>
<keyword evidence="8" id="KW-0106">Calcium</keyword>
<dbReference type="FunFam" id="3.30.200.20:FF:000004">
    <property type="entry name" value="Calcium-dependent protein kinase 1"/>
    <property type="match status" value="1"/>
</dbReference>
<dbReference type="PROSITE" id="PS00018">
    <property type="entry name" value="EF_HAND_1"/>
    <property type="match status" value="4"/>
</dbReference>
<dbReference type="SMART" id="SM00220">
    <property type="entry name" value="S_TKc"/>
    <property type="match status" value="1"/>
</dbReference>
<keyword evidence="9 13" id="KW-0067">ATP-binding</keyword>
<dbReference type="SUPFAM" id="SSF56112">
    <property type="entry name" value="Protein kinase-like (PK-like)"/>
    <property type="match status" value="1"/>
</dbReference>
<sequence>MGNVCVGSRFSKNRFFGNFSLWRNRSRSSSTPSNPTTTSRSVPVVQVQPSESDAKPTPPPPTQTAAPAPIVISEPAPAPSPLPQPPQPITPPPPPASSEADPSPPQQPAASQPQPQSQPQSKKKAAHIKRISSAGLQVESVLRRKTENLKDKYSLGRKLGQGQFGTTYLCVDKATGGEYACKSIAKRKLVTDEDVEDVRREIQIMHHLAGHPSIIGIRGAYEDAVAVHVVMELCAGGELFDRIVRRGHYTERQAATLARVIVAVVESCHSLGVMHRDLKPENFLFVGNDEDSPLKTIDFGLSMFFRPGEEFTDVVGSPYYVAPEVLKKRYGQEADVWSAGVIIYILLCGVPPFWAETEQGIFEQVLHGSLDFESDPWPSVSENAKDLLRKVLVRDPKRRLTAHQVLSTDFLDRAGHPWLEAIGSAPDKPLDSAVLSRLKQFSAMNKLKKMALRVIAENLSEEEIAGLKEMFKMMDTDNSGQINFEELKAGLQRVGANMKESEIYQLMQAADIDNSGTIDYGEFIAATLHLNKVEREDHLFAAFQYFDKDGSGYITADELQQACDEFGIEDVRLEDMIGEVDQDNDGRIDYNEFVAMMQKSPAGFGKKGHQYNLSIGFRDALNKAHS</sequence>
<keyword evidence="5" id="KW-0677">Repeat</keyword>
<evidence type="ECO:0000313" key="18">
    <source>
        <dbReference type="Proteomes" id="UP000004995"/>
    </source>
</evidence>
<feature type="compositionally biased region" description="Low complexity" evidence="14">
    <location>
        <begin position="27"/>
        <end position="50"/>
    </location>
</feature>
<comment type="catalytic activity">
    <reaction evidence="11">
        <text>L-threonyl-[protein] + ATP = O-phospho-L-threonyl-[protein] + ADP + H(+)</text>
        <dbReference type="Rhea" id="RHEA:46608"/>
        <dbReference type="Rhea" id="RHEA-COMP:11060"/>
        <dbReference type="Rhea" id="RHEA-COMP:11605"/>
        <dbReference type="ChEBI" id="CHEBI:15378"/>
        <dbReference type="ChEBI" id="CHEBI:30013"/>
        <dbReference type="ChEBI" id="CHEBI:30616"/>
        <dbReference type="ChEBI" id="CHEBI:61977"/>
        <dbReference type="ChEBI" id="CHEBI:456216"/>
        <dbReference type="EC" id="2.7.11.1"/>
    </reaction>
</comment>
<dbReference type="InParanoid" id="K3ZEX7"/>
<dbReference type="InterPro" id="IPR011009">
    <property type="entry name" value="Kinase-like_dom_sf"/>
</dbReference>
<dbReference type="GO" id="GO:0005524">
    <property type="term" value="F:ATP binding"/>
    <property type="evidence" value="ECO:0007669"/>
    <property type="project" value="UniProtKB-UniRule"/>
</dbReference>
<dbReference type="CDD" id="cd00051">
    <property type="entry name" value="EFh"/>
    <property type="match status" value="2"/>
</dbReference>
<evidence type="ECO:0000256" key="13">
    <source>
        <dbReference type="PROSITE-ProRule" id="PRU10141"/>
    </source>
</evidence>
<feature type="compositionally biased region" description="Pro residues" evidence="14">
    <location>
        <begin position="76"/>
        <end position="107"/>
    </location>
</feature>
<dbReference type="FunCoup" id="K3ZEX7">
    <property type="interactions" value="1350"/>
</dbReference>
<evidence type="ECO:0000256" key="12">
    <source>
        <dbReference type="ARBA" id="ARBA00048679"/>
    </source>
</evidence>
<keyword evidence="4" id="KW-0479">Metal-binding</keyword>
<dbReference type="PROSITE" id="PS00107">
    <property type="entry name" value="PROTEIN_KINASE_ATP"/>
    <property type="match status" value="1"/>
</dbReference>
<dbReference type="GO" id="GO:0009931">
    <property type="term" value="F:calcium-dependent protein serine/threonine kinase activity"/>
    <property type="evidence" value="ECO:0000318"/>
    <property type="project" value="GO_Central"/>
</dbReference>
<evidence type="ECO:0000256" key="3">
    <source>
        <dbReference type="ARBA" id="ARBA00022679"/>
    </source>
</evidence>
<keyword evidence="7" id="KW-0418">Kinase</keyword>
<dbReference type="PROSITE" id="PS50222">
    <property type="entry name" value="EF_HAND_2"/>
    <property type="match status" value="4"/>
</dbReference>
<dbReference type="GO" id="GO:0005737">
    <property type="term" value="C:cytoplasm"/>
    <property type="evidence" value="ECO:0000318"/>
    <property type="project" value="GO_Central"/>
</dbReference>
<dbReference type="Pfam" id="PF13499">
    <property type="entry name" value="EF-hand_7"/>
    <property type="match status" value="2"/>
</dbReference>
<evidence type="ECO:0000256" key="14">
    <source>
        <dbReference type="SAM" id="MobiDB-lite"/>
    </source>
</evidence>
<dbReference type="Gene3D" id="1.10.238.10">
    <property type="entry name" value="EF-hand"/>
    <property type="match status" value="1"/>
</dbReference>
<dbReference type="STRING" id="4555.K3ZEX7"/>
<dbReference type="GO" id="GO:0005516">
    <property type="term" value="F:calmodulin binding"/>
    <property type="evidence" value="ECO:0000318"/>
    <property type="project" value="GO_Central"/>
</dbReference>
<comment type="catalytic activity">
    <reaction evidence="12">
        <text>L-seryl-[protein] + ATP = O-phospho-L-seryl-[protein] + ADP + H(+)</text>
        <dbReference type="Rhea" id="RHEA:17989"/>
        <dbReference type="Rhea" id="RHEA-COMP:9863"/>
        <dbReference type="Rhea" id="RHEA-COMP:11604"/>
        <dbReference type="ChEBI" id="CHEBI:15378"/>
        <dbReference type="ChEBI" id="CHEBI:29999"/>
        <dbReference type="ChEBI" id="CHEBI:30616"/>
        <dbReference type="ChEBI" id="CHEBI:83421"/>
        <dbReference type="ChEBI" id="CHEBI:456216"/>
        <dbReference type="EC" id="2.7.11.1"/>
    </reaction>
</comment>
<evidence type="ECO:0000256" key="7">
    <source>
        <dbReference type="ARBA" id="ARBA00022777"/>
    </source>
</evidence>
<feature type="compositionally biased region" description="Low complexity" evidence="14">
    <location>
        <begin position="108"/>
        <end position="120"/>
    </location>
</feature>
<evidence type="ECO:0000256" key="5">
    <source>
        <dbReference type="ARBA" id="ARBA00022737"/>
    </source>
</evidence>
<evidence type="ECO:0000256" key="11">
    <source>
        <dbReference type="ARBA" id="ARBA00047899"/>
    </source>
</evidence>
<dbReference type="Pfam" id="PF00069">
    <property type="entry name" value="Pkinase"/>
    <property type="match status" value="1"/>
</dbReference>
<keyword evidence="6 13" id="KW-0547">Nucleotide-binding</keyword>
<dbReference type="InterPro" id="IPR017441">
    <property type="entry name" value="Protein_kinase_ATP_BS"/>
</dbReference>
<dbReference type="GO" id="GO:0004683">
    <property type="term" value="F:calcium/calmodulin-dependent protein kinase activity"/>
    <property type="evidence" value="ECO:0000318"/>
    <property type="project" value="GO_Central"/>
</dbReference>
<feature type="domain" description="EF-hand" evidence="16">
    <location>
        <begin position="534"/>
        <end position="569"/>
    </location>
</feature>
<dbReference type="Gene3D" id="3.30.200.20">
    <property type="entry name" value="Phosphorylase Kinase, domain 1"/>
    <property type="match status" value="1"/>
</dbReference>
<dbReference type="InterPro" id="IPR000719">
    <property type="entry name" value="Prot_kinase_dom"/>
</dbReference>
<dbReference type="InterPro" id="IPR002048">
    <property type="entry name" value="EF_hand_dom"/>
</dbReference>
<evidence type="ECO:0000259" key="15">
    <source>
        <dbReference type="PROSITE" id="PS50011"/>
    </source>
</evidence>
<dbReference type="GO" id="GO:0035556">
    <property type="term" value="P:intracellular signal transduction"/>
    <property type="evidence" value="ECO:0000318"/>
    <property type="project" value="GO_Central"/>
</dbReference>
<keyword evidence="2" id="KW-0723">Serine/threonine-protein kinase</keyword>
<keyword evidence="3" id="KW-0808">Transferase</keyword>
<feature type="binding site" evidence="13">
    <location>
        <position position="186"/>
    </location>
    <ligand>
        <name>ATP</name>
        <dbReference type="ChEBI" id="CHEBI:30616"/>
    </ligand>
</feature>
<evidence type="ECO:0000313" key="17">
    <source>
        <dbReference type="EnsemblPlants" id="KQL16903"/>
    </source>
</evidence>
<evidence type="ECO:0000256" key="2">
    <source>
        <dbReference type="ARBA" id="ARBA00022527"/>
    </source>
</evidence>
<evidence type="ECO:0000256" key="4">
    <source>
        <dbReference type="ARBA" id="ARBA00022723"/>
    </source>
</evidence>
<evidence type="ECO:0000256" key="10">
    <source>
        <dbReference type="ARBA" id="ARBA00024334"/>
    </source>
</evidence>
<dbReference type="CDD" id="cd05117">
    <property type="entry name" value="STKc_CAMK"/>
    <property type="match status" value="1"/>
</dbReference>
<dbReference type="FunFam" id="1.10.510.10:FF:001864">
    <property type="entry name" value="Calcium-dependent protein kinase SK5"/>
    <property type="match status" value="1"/>
</dbReference>
<organism evidence="17 18">
    <name type="scientific">Setaria italica</name>
    <name type="common">Foxtail millet</name>
    <name type="synonym">Panicum italicum</name>
    <dbReference type="NCBI Taxonomy" id="4555"/>
    <lineage>
        <taxon>Eukaryota</taxon>
        <taxon>Viridiplantae</taxon>
        <taxon>Streptophyta</taxon>
        <taxon>Embryophyta</taxon>
        <taxon>Tracheophyta</taxon>
        <taxon>Spermatophyta</taxon>
        <taxon>Magnoliopsida</taxon>
        <taxon>Liliopsida</taxon>
        <taxon>Poales</taxon>
        <taxon>Poaceae</taxon>
        <taxon>PACMAD clade</taxon>
        <taxon>Panicoideae</taxon>
        <taxon>Panicodae</taxon>
        <taxon>Paniceae</taxon>
        <taxon>Cenchrinae</taxon>
        <taxon>Setaria</taxon>
    </lineage>
</organism>
<feature type="domain" description="EF-hand" evidence="16">
    <location>
        <begin position="572"/>
        <end position="603"/>
    </location>
</feature>
<feature type="domain" description="EF-hand" evidence="16">
    <location>
        <begin position="498"/>
        <end position="533"/>
    </location>
</feature>
<proteinExistence type="inferred from homology"/>
<accession>K3ZEX7</accession>